<accession>A0A195FM26</accession>
<protein>
    <submittedName>
        <fullName evidence="1">Uncharacterized protein</fullName>
    </submittedName>
</protein>
<dbReference type="EMBL" id="KQ981490">
    <property type="protein sequence ID" value="KYN41307.1"/>
    <property type="molecule type" value="Genomic_DNA"/>
</dbReference>
<evidence type="ECO:0000313" key="1">
    <source>
        <dbReference type="EMBL" id="KYN41307.1"/>
    </source>
</evidence>
<dbReference type="AlphaFoldDB" id="A0A195FM26"/>
<sequence length="296" mass="34424">MLLNFTLIPFVLGISVNISEYSYFDPEYLYMLNQTKTEYGEIINSTELTSTIICQPLTDEELRCYLNDIMVVTSNYTNFNDRITTSNLIEVGQWFHMKFNDYGIMSTNTELDAGEMANKYLIVYDIINQFNMGIDRSVQGLHWGSTATESTSIGFCTTAYKINMSYWKEDAKQETSSNFQIKLFKNFSNQTDIVLKDLHIVKNRKDCNYSRIFNDYLNGGKVTKYVHIIEVVDNKLRMVTTLDGQRLDPRNSLETSTFTQITQLNLINIRSTKTMTPIDNPSKEFENSFFERKHFM</sequence>
<name>A0A195FM26_9HYME</name>
<gene>
    <name evidence="1" type="ORF">ALC56_04458</name>
</gene>
<reference evidence="1 2" key="1">
    <citation type="submission" date="2016-03" db="EMBL/GenBank/DDBJ databases">
        <title>Trachymyrmex septentrionalis WGS genome.</title>
        <authorList>
            <person name="Nygaard S."/>
            <person name="Hu H."/>
            <person name="Boomsma J."/>
            <person name="Zhang G."/>
        </authorList>
    </citation>
    <scope>NUCLEOTIDE SEQUENCE [LARGE SCALE GENOMIC DNA]</scope>
    <source>
        <strain evidence="1">Tsep2-gDNA-1</strain>
        <tissue evidence="1">Whole body</tissue>
    </source>
</reference>
<evidence type="ECO:0000313" key="2">
    <source>
        <dbReference type="Proteomes" id="UP000078541"/>
    </source>
</evidence>
<proteinExistence type="predicted"/>
<dbReference type="Proteomes" id="UP000078541">
    <property type="component" value="Unassembled WGS sequence"/>
</dbReference>
<keyword evidence="2" id="KW-1185">Reference proteome</keyword>
<organism evidence="1 2">
    <name type="scientific">Trachymyrmex septentrionalis</name>
    <dbReference type="NCBI Taxonomy" id="34720"/>
    <lineage>
        <taxon>Eukaryota</taxon>
        <taxon>Metazoa</taxon>
        <taxon>Ecdysozoa</taxon>
        <taxon>Arthropoda</taxon>
        <taxon>Hexapoda</taxon>
        <taxon>Insecta</taxon>
        <taxon>Pterygota</taxon>
        <taxon>Neoptera</taxon>
        <taxon>Endopterygota</taxon>
        <taxon>Hymenoptera</taxon>
        <taxon>Apocrita</taxon>
        <taxon>Aculeata</taxon>
        <taxon>Formicoidea</taxon>
        <taxon>Formicidae</taxon>
        <taxon>Myrmicinae</taxon>
        <taxon>Trachymyrmex</taxon>
    </lineage>
</organism>